<evidence type="ECO:0000256" key="3">
    <source>
        <dbReference type="ARBA" id="ARBA00022729"/>
    </source>
</evidence>
<dbReference type="SUPFAM" id="SSF50494">
    <property type="entry name" value="Trypsin-like serine proteases"/>
    <property type="match status" value="1"/>
</dbReference>
<keyword evidence="4 6" id="KW-0378">Hydrolase</keyword>
<dbReference type="GO" id="GO:0004252">
    <property type="term" value="F:serine-type endopeptidase activity"/>
    <property type="evidence" value="ECO:0007669"/>
    <property type="project" value="InterPro"/>
</dbReference>
<evidence type="ECO:0000256" key="5">
    <source>
        <dbReference type="ARBA" id="ARBA00022825"/>
    </source>
</evidence>
<dbReference type="InterPro" id="IPR050966">
    <property type="entry name" value="Glutamyl_endopeptidase"/>
</dbReference>
<dbReference type="EC" id="3.4.21.-" evidence="6"/>
<organism evidence="9 10">
    <name type="scientific">Tritonibacter litoralis</name>
    <dbReference type="NCBI Taxonomy" id="2662264"/>
    <lineage>
        <taxon>Bacteria</taxon>
        <taxon>Pseudomonadati</taxon>
        <taxon>Pseudomonadota</taxon>
        <taxon>Alphaproteobacteria</taxon>
        <taxon>Rhodobacterales</taxon>
        <taxon>Paracoccaceae</taxon>
        <taxon>Tritonibacter</taxon>
    </lineage>
</organism>
<keyword evidence="10" id="KW-1185">Reference proteome</keyword>
<name>A0A843YHB4_9RHOB</name>
<sequence length="298" mass="32021">MRQPSPTSDDNHATGFDMASPAQSFGDTENHPPFCWTMIKMTRLTCAVLCLCGFLWVLLSGSAQAQKAEPVCGPNQTVGTSCDAIRAREIISAKSTPWSAIGRVNYASIKIRSHCTGTLIAPDTVLTAAHCLFNHRRKSWIPPESLRFAAGYERGTALATTAVERYVLAPIHDTKSRSFQLIPAADWALLKLVDPIGQKVGFLQIAQDTPHGAEIALVGYAGLRPHVLTKAKNCQAPHLRQTPELLLTQCASMQGDSGAPLIVEQDGQPFVLGVMSAIAKRGGQNINIGVATKAIPFP</sequence>
<dbReference type="InterPro" id="IPR001254">
    <property type="entry name" value="Trypsin_dom"/>
</dbReference>
<keyword evidence="5 6" id="KW-0720">Serine protease</keyword>
<dbReference type="GO" id="GO:0006508">
    <property type="term" value="P:proteolysis"/>
    <property type="evidence" value="ECO:0007669"/>
    <property type="project" value="UniProtKB-KW"/>
</dbReference>
<dbReference type="PROSITE" id="PS00134">
    <property type="entry name" value="TRYPSIN_HIS"/>
    <property type="match status" value="1"/>
</dbReference>
<evidence type="ECO:0000256" key="4">
    <source>
        <dbReference type="ARBA" id="ARBA00022801"/>
    </source>
</evidence>
<dbReference type="PRINTS" id="PR00839">
    <property type="entry name" value="V8PROTEASE"/>
</dbReference>
<evidence type="ECO:0000256" key="6">
    <source>
        <dbReference type="RuleBase" id="RU004296"/>
    </source>
</evidence>
<accession>A0A843YHB4</accession>
<comment type="similarity">
    <text evidence="1 6">Belongs to the peptidase S1B family.</text>
</comment>
<dbReference type="Gene3D" id="2.40.10.10">
    <property type="entry name" value="Trypsin-like serine proteases"/>
    <property type="match status" value="2"/>
</dbReference>
<dbReference type="InterPro" id="IPR008256">
    <property type="entry name" value="Peptidase_S1B"/>
</dbReference>
<evidence type="ECO:0000256" key="1">
    <source>
        <dbReference type="ARBA" id="ARBA00008764"/>
    </source>
</evidence>
<keyword evidence="3" id="KW-0732">Signal</keyword>
<comment type="caution">
    <text evidence="9">The sequence shown here is derived from an EMBL/GenBank/DDBJ whole genome shotgun (WGS) entry which is preliminary data.</text>
</comment>
<evidence type="ECO:0000313" key="10">
    <source>
        <dbReference type="Proteomes" id="UP000444174"/>
    </source>
</evidence>
<dbReference type="PANTHER" id="PTHR15462">
    <property type="entry name" value="SERINE PROTEASE"/>
    <property type="match status" value="1"/>
</dbReference>
<gene>
    <name evidence="9" type="ORF">GFB49_19020</name>
</gene>
<reference evidence="9 10" key="1">
    <citation type="submission" date="2019-10" db="EMBL/GenBank/DDBJ databases">
        <title>Epibacterium sp. nov., isolated from seawater.</title>
        <authorList>
            <person name="Zhang X."/>
            <person name="Li N."/>
        </authorList>
    </citation>
    <scope>NUCLEOTIDE SEQUENCE [LARGE SCALE GENOMIC DNA]</scope>
    <source>
        <strain evidence="9 10">SM1979</strain>
    </source>
</reference>
<evidence type="ECO:0000313" key="9">
    <source>
        <dbReference type="EMBL" id="MQQ10556.1"/>
    </source>
</evidence>
<dbReference type="PANTHER" id="PTHR15462:SF8">
    <property type="entry name" value="SERINE PROTEASE"/>
    <property type="match status" value="1"/>
</dbReference>
<dbReference type="InterPro" id="IPR043504">
    <property type="entry name" value="Peptidase_S1_PA_chymotrypsin"/>
</dbReference>
<evidence type="ECO:0000256" key="2">
    <source>
        <dbReference type="ARBA" id="ARBA00022670"/>
    </source>
</evidence>
<protein>
    <recommendedName>
        <fullName evidence="6">Serine protease</fullName>
        <ecNumber evidence="6">3.4.21.-</ecNumber>
    </recommendedName>
</protein>
<dbReference type="EMBL" id="WIBF01000017">
    <property type="protein sequence ID" value="MQQ10556.1"/>
    <property type="molecule type" value="Genomic_DNA"/>
</dbReference>
<keyword evidence="2 6" id="KW-0645">Protease</keyword>
<evidence type="ECO:0000259" key="8">
    <source>
        <dbReference type="PROSITE" id="PS50240"/>
    </source>
</evidence>
<dbReference type="Proteomes" id="UP000444174">
    <property type="component" value="Unassembled WGS sequence"/>
</dbReference>
<feature type="domain" description="Peptidase S1" evidence="8">
    <location>
        <begin position="77"/>
        <end position="298"/>
    </location>
</feature>
<dbReference type="Pfam" id="PF00089">
    <property type="entry name" value="Trypsin"/>
    <property type="match status" value="1"/>
</dbReference>
<proteinExistence type="inferred from homology"/>
<dbReference type="InterPro" id="IPR009003">
    <property type="entry name" value="Peptidase_S1_PA"/>
</dbReference>
<dbReference type="PROSITE" id="PS50240">
    <property type="entry name" value="TRYPSIN_DOM"/>
    <property type="match status" value="1"/>
</dbReference>
<dbReference type="InterPro" id="IPR018114">
    <property type="entry name" value="TRYPSIN_HIS"/>
</dbReference>
<dbReference type="AlphaFoldDB" id="A0A843YHB4"/>
<dbReference type="SMART" id="SM00020">
    <property type="entry name" value="Tryp_SPc"/>
    <property type="match status" value="1"/>
</dbReference>
<feature type="region of interest" description="Disordered" evidence="7">
    <location>
        <begin position="1"/>
        <end position="25"/>
    </location>
</feature>
<evidence type="ECO:0000256" key="7">
    <source>
        <dbReference type="SAM" id="MobiDB-lite"/>
    </source>
</evidence>